<dbReference type="AlphaFoldDB" id="A0AAV7XPA1"/>
<gene>
    <name evidence="1" type="ORF">ONE63_008116</name>
</gene>
<dbReference type="Proteomes" id="UP001075354">
    <property type="component" value="Chromosome 6"/>
</dbReference>
<reference evidence="1" key="1">
    <citation type="submission" date="2022-12" db="EMBL/GenBank/DDBJ databases">
        <title>Chromosome-level genome assembly of the bean flower thrips Megalurothrips usitatus.</title>
        <authorList>
            <person name="Ma L."/>
            <person name="Liu Q."/>
            <person name="Li H."/>
            <person name="Cai W."/>
        </authorList>
    </citation>
    <scope>NUCLEOTIDE SEQUENCE</scope>
    <source>
        <strain evidence="1">Cailab_2022a</strain>
    </source>
</reference>
<name>A0AAV7XPA1_9NEOP</name>
<comment type="caution">
    <text evidence="1">The sequence shown here is derived from an EMBL/GenBank/DDBJ whole genome shotgun (WGS) entry which is preliminary data.</text>
</comment>
<evidence type="ECO:0000313" key="2">
    <source>
        <dbReference type="Proteomes" id="UP001075354"/>
    </source>
</evidence>
<accession>A0AAV7XPA1</accession>
<dbReference type="EMBL" id="JAPTSV010000006">
    <property type="protein sequence ID" value="KAJ1526528.1"/>
    <property type="molecule type" value="Genomic_DNA"/>
</dbReference>
<sequence>MQRLVNCAGLISRLPANSHQSRLLASKASDLSVAQQRQDLQELNDFYPEITKSINDITKIIDVVSEREWIQKVVDYNVSKVGWPCALNAFNTMRVLNPERTADVRKAKYLAWSIELVSKHQFI</sequence>
<keyword evidence="2" id="KW-1185">Reference proteome</keyword>
<proteinExistence type="predicted"/>
<organism evidence="1 2">
    <name type="scientific">Megalurothrips usitatus</name>
    <name type="common">bean blossom thrips</name>
    <dbReference type="NCBI Taxonomy" id="439358"/>
    <lineage>
        <taxon>Eukaryota</taxon>
        <taxon>Metazoa</taxon>
        <taxon>Ecdysozoa</taxon>
        <taxon>Arthropoda</taxon>
        <taxon>Hexapoda</taxon>
        <taxon>Insecta</taxon>
        <taxon>Pterygota</taxon>
        <taxon>Neoptera</taxon>
        <taxon>Paraneoptera</taxon>
        <taxon>Thysanoptera</taxon>
        <taxon>Terebrantia</taxon>
        <taxon>Thripoidea</taxon>
        <taxon>Thripidae</taxon>
        <taxon>Megalurothrips</taxon>
    </lineage>
</organism>
<evidence type="ECO:0000313" key="1">
    <source>
        <dbReference type="EMBL" id="KAJ1526528.1"/>
    </source>
</evidence>
<protein>
    <submittedName>
        <fullName evidence="1">Uncharacterized protein</fullName>
    </submittedName>
</protein>